<evidence type="ECO:0000313" key="2">
    <source>
        <dbReference type="EMBL" id="GBN75919.1"/>
    </source>
</evidence>
<comment type="caution">
    <text evidence="2">The sequence shown here is derived from an EMBL/GenBank/DDBJ whole genome shotgun (WGS) entry which is preliminary data.</text>
</comment>
<dbReference type="EMBL" id="BGPR01017370">
    <property type="protein sequence ID" value="GBN75919.1"/>
    <property type="molecule type" value="Genomic_DNA"/>
</dbReference>
<dbReference type="Proteomes" id="UP000499080">
    <property type="component" value="Unassembled WGS sequence"/>
</dbReference>
<dbReference type="AlphaFoldDB" id="A0A4Y2RKY3"/>
<organism evidence="2 3">
    <name type="scientific">Araneus ventricosus</name>
    <name type="common">Orbweaver spider</name>
    <name type="synonym">Epeira ventricosa</name>
    <dbReference type="NCBI Taxonomy" id="182803"/>
    <lineage>
        <taxon>Eukaryota</taxon>
        <taxon>Metazoa</taxon>
        <taxon>Ecdysozoa</taxon>
        <taxon>Arthropoda</taxon>
        <taxon>Chelicerata</taxon>
        <taxon>Arachnida</taxon>
        <taxon>Araneae</taxon>
        <taxon>Araneomorphae</taxon>
        <taxon>Entelegynae</taxon>
        <taxon>Araneoidea</taxon>
        <taxon>Araneidae</taxon>
        <taxon>Araneus</taxon>
    </lineage>
</organism>
<protein>
    <submittedName>
        <fullName evidence="2">Uncharacterized protein</fullName>
    </submittedName>
</protein>
<gene>
    <name evidence="2" type="ORF">AVEN_112426_1</name>
</gene>
<reference evidence="2 3" key="1">
    <citation type="journal article" date="2019" name="Sci. Rep.">
        <title>Orb-weaving spider Araneus ventricosus genome elucidates the spidroin gene catalogue.</title>
        <authorList>
            <person name="Kono N."/>
            <person name="Nakamura H."/>
            <person name="Ohtoshi R."/>
            <person name="Moran D.A.P."/>
            <person name="Shinohara A."/>
            <person name="Yoshida Y."/>
            <person name="Fujiwara M."/>
            <person name="Mori M."/>
            <person name="Tomita M."/>
            <person name="Arakawa K."/>
        </authorList>
    </citation>
    <scope>NUCLEOTIDE SEQUENCE [LARGE SCALE GENOMIC DNA]</scope>
</reference>
<feature type="region of interest" description="Disordered" evidence="1">
    <location>
        <begin position="54"/>
        <end position="90"/>
    </location>
</feature>
<name>A0A4Y2RKY3_ARAVE</name>
<proteinExistence type="predicted"/>
<evidence type="ECO:0000256" key="1">
    <source>
        <dbReference type="SAM" id="MobiDB-lite"/>
    </source>
</evidence>
<accession>A0A4Y2RKY3</accession>
<evidence type="ECO:0000313" key="3">
    <source>
        <dbReference type="Proteomes" id="UP000499080"/>
    </source>
</evidence>
<feature type="compositionally biased region" description="Basic and acidic residues" evidence="1">
    <location>
        <begin position="64"/>
        <end position="81"/>
    </location>
</feature>
<sequence>MQKLSVVSETPLIFSSCRLSEPMDWQSCSCEEAMDWEPTNYAEEMECEEVPLPPQISVPLPLKSEQENKENVSKPKASSDRRVRKALCRL</sequence>
<keyword evidence="3" id="KW-1185">Reference proteome</keyword>